<accession>A0A562JEM2</accession>
<name>A0A562JEM2_9FIRM</name>
<protein>
    <submittedName>
        <fullName evidence="1">Uncharacterized protein</fullName>
    </submittedName>
</protein>
<dbReference type="Proteomes" id="UP000315343">
    <property type="component" value="Unassembled WGS sequence"/>
</dbReference>
<proteinExistence type="predicted"/>
<evidence type="ECO:0000313" key="1">
    <source>
        <dbReference type="EMBL" id="TWH81652.1"/>
    </source>
</evidence>
<dbReference type="EMBL" id="VLKH01000003">
    <property type="protein sequence ID" value="TWH81652.1"/>
    <property type="molecule type" value="Genomic_DNA"/>
</dbReference>
<organism evidence="1 2">
    <name type="scientific">Sedimentibacter saalensis</name>
    <dbReference type="NCBI Taxonomy" id="130788"/>
    <lineage>
        <taxon>Bacteria</taxon>
        <taxon>Bacillati</taxon>
        <taxon>Bacillota</taxon>
        <taxon>Tissierellia</taxon>
        <taxon>Sedimentibacter</taxon>
    </lineage>
</organism>
<comment type="caution">
    <text evidence="1">The sequence shown here is derived from an EMBL/GenBank/DDBJ whole genome shotgun (WGS) entry which is preliminary data.</text>
</comment>
<gene>
    <name evidence="1" type="ORF">LY60_01407</name>
</gene>
<reference evidence="1 2" key="1">
    <citation type="submission" date="2019-07" db="EMBL/GenBank/DDBJ databases">
        <title>Genomic Encyclopedia of Type Strains, Phase I: the one thousand microbial genomes (KMG-I) project.</title>
        <authorList>
            <person name="Kyrpides N."/>
        </authorList>
    </citation>
    <scope>NUCLEOTIDE SEQUENCE [LARGE SCALE GENOMIC DNA]</scope>
    <source>
        <strain evidence="1 2">DSM 13558</strain>
    </source>
</reference>
<keyword evidence="2" id="KW-1185">Reference proteome</keyword>
<sequence>MEVIMLLLVTILVLFLIIKGAVHQGTFDALKEFDEYLDKKEKNKIE</sequence>
<dbReference type="AlphaFoldDB" id="A0A562JEM2"/>
<evidence type="ECO:0000313" key="2">
    <source>
        <dbReference type="Proteomes" id="UP000315343"/>
    </source>
</evidence>
<dbReference type="RefSeq" id="WP_170226128.1">
    <property type="nucleotide sequence ID" value="NZ_DAMBUX010000031.1"/>
</dbReference>